<name>A0A4V1ZCP1_9BACT</name>
<dbReference type="Gene3D" id="3.40.30.10">
    <property type="entry name" value="Glutaredoxin"/>
    <property type="match status" value="1"/>
</dbReference>
<dbReference type="GO" id="GO:0016209">
    <property type="term" value="F:antioxidant activity"/>
    <property type="evidence" value="ECO:0007669"/>
    <property type="project" value="InterPro"/>
</dbReference>
<comment type="caution">
    <text evidence="3">The sequence shown here is derived from an EMBL/GenBank/DDBJ whole genome shotgun (WGS) entry which is preliminary data.</text>
</comment>
<organism evidence="3 4">
    <name type="scientific">Emticicia agri</name>
    <dbReference type="NCBI Taxonomy" id="2492393"/>
    <lineage>
        <taxon>Bacteria</taxon>
        <taxon>Pseudomonadati</taxon>
        <taxon>Bacteroidota</taxon>
        <taxon>Cytophagia</taxon>
        <taxon>Cytophagales</taxon>
        <taxon>Leadbetterellaceae</taxon>
        <taxon>Emticicia</taxon>
    </lineage>
</organism>
<dbReference type="Pfam" id="PF04784">
    <property type="entry name" value="DUF547"/>
    <property type="match status" value="1"/>
</dbReference>
<protein>
    <submittedName>
        <fullName evidence="3">DUF547 domain-containing protein</fullName>
    </submittedName>
</protein>
<evidence type="ECO:0000259" key="2">
    <source>
        <dbReference type="PROSITE" id="PS51352"/>
    </source>
</evidence>
<dbReference type="InterPro" id="IPR036249">
    <property type="entry name" value="Thioredoxin-like_sf"/>
</dbReference>
<dbReference type="GO" id="GO:0016491">
    <property type="term" value="F:oxidoreductase activity"/>
    <property type="evidence" value="ECO:0007669"/>
    <property type="project" value="InterPro"/>
</dbReference>
<dbReference type="PANTHER" id="PTHR46361">
    <property type="entry name" value="ELECTRON CARRIER/ PROTEIN DISULFIDE OXIDOREDUCTASE"/>
    <property type="match status" value="1"/>
</dbReference>
<dbReference type="Proteomes" id="UP000293162">
    <property type="component" value="Unassembled WGS sequence"/>
</dbReference>
<dbReference type="Pfam" id="PF00578">
    <property type="entry name" value="AhpC-TSA"/>
    <property type="match status" value="1"/>
</dbReference>
<feature type="signal peptide" evidence="1">
    <location>
        <begin position="1"/>
        <end position="19"/>
    </location>
</feature>
<dbReference type="AlphaFoldDB" id="A0A4V1ZCP1"/>
<feature type="domain" description="Thioredoxin" evidence="2">
    <location>
        <begin position="23"/>
        <end position="164"/>
    </location>
</feature>
<keyword evidence="4" id="KW-1185">Reference proteome</keyword>
<dbReference type="OrthoDB" id="526867at2"/>
<dbReference type="PANTHER" id="PTHR46361:SF3">
    <property type="entry name" value="ELECTRON CARRIER_ PROTEIN DISULFIDE OXIDOREDUCTASE"/>
    <property type="match status" value="1"/>
</dbReference>
<evidence type="ECO:0000313" key="4">
    <source>
        <dbReference type="Proteomes" id="UP000293162"/>
    </source>
</evidence>
<feature type="chain" id="PRO_5020395260" evidence="1">
    <location>
        <begin position="20"/>
        <end position="416"/>
    </location>
</feature>
<dbReference type="InterPro" id="IPR013766">
    <property type="entry name" value="Thioredoxin_domain"/>
</dbReference>
<dbReference type="InterPro" id="IPR000866">
    <property type="entry name" value="AhpC/TSA"/>
</dbReference>
<dbReference type="EMBL" id="SEWF01000047">
    <property type="protein sequence ID" value="RYU93340.1"/>
    <property type="molecule type" value="Genomic_DNA"/>
</dbReference>
<keyword evidence="1" id="KW-0732">Signal</keyword>
<gene>
    <name evidence="3" type="ORF">EWM59_22445</name>
</gene>
<accession>A0A4V1ZCP1</accession>
<reference evidence="3 4" key="1">
    <citation type="submission" date="2019-02" db="EMBL/GenBank/DDBJ databases">
        <title>Bacterial novel species Emticicia sp. 17J42-9 isolated from soil.</title>
        <authorList>
            <person name="Jung H.-Y."/>
        </authorList>
    </citation>
    <scope>NUCLEOTIDE SEQUENCE [LARGE SCALE GENOMIC DNA]</scope>
    <source>
        <strain evidence="3 4">17J42-9</strain>
    </source>
</reference>
<dbReference type="InterPro" id="IPR006869">
    <property type="entry name" value="DUF547"/>
</dbReference>
<dbReference type="SUPFAM" id="SSF52833">
    <property type="entry name" value="Thioredoxin-like"/>
    <property type="match status" value="1"/>
</dbReference>
<dbReference type="PROSITE" id="PS51352">
    <property type="entry name" value="THIOREDOXIN_2"/>
    <property type="match status" value="1"/>
</dbReference>
<dbReference type="RefSeq" id="WP_130023497.1">
    <property type="nucleotide sequence ID" value="NZ_SEWF01000047.1"/>
</dbReference>
<dbReference type="CDD" id="cd02966">
    <property type="entry name" value="TlpA_like_family"/>
    <property type="match status" value="1"/>
</dbReference>
<evidence type="ECO:0000256" key="1">
    <source>
        <dbReference type="SAM" id="SignalP"/>
    </source>
</evidence>
<proteinExistence type="predicted"/>
<sequence>MKKKSLVIIFQFLIFQLYAQQAYKVGDIVKNIPITRVLNTDKKGFSLNEFKKEITIIDFFGTWCAPCIKALPHLAQLQTTFKDNLNIILVSNEEEAKLTKFIEARKPFMFPVVIDKENTFNNLFKPASFPYTVILDKSGTIIAIMDAASLNEKIINDWLSGKKIKSSMSSSVVSPISRMSNNLKSSNKFVQLSQTFVYSAKTGENTDKLLQELKTLNYHELVKRLVTDDEKKAFWINAYNGFTQVILKKDPDKYKDRSAFFEAKQIWIAGQLFSLDQIEHDILRHSKPKWSLGYFSRWFPDKREEDLRVEKVDYRIHFALNCGAKSCPPIAFYNPENLNAQLDLATDAYLKSEVSYDAKNNIVHLPAIMSWFRGDFGGKTEMIELLKAKKIIPEKVNPSIEFKKYDWELYLDNYKL</sequence>
<evidence type="ECO:0000313" key="3">
    <source>
        <dbReference type="EMBL" id="RYU93340.1"/>
    </source>
</evidence>